<dbReference type="RefSeq" id="XP_002119053.1">
    <property type="nucleotide sequence ID" value="XM_002119017.1"/>
</dbReference>
<feature type="non-terminal residue" evidence="1">
    <location>
        <position position="220"/>
    </location>
</feature>
<accession>B3SFN4</accession>
<evidence type="ECO:0000313" key="2">
    <source>
        <dbReference type="Proteomes" id="UP000009022"/>
    </source>
</evidence>
<sequence length="220" mass="25651">MSEIPINFIRVEVFKENGEKKYDRDLWIGVAGKVRDKITTLDAFKEYSDRFDIEHYFKFSKSKLLMDKMQSSDSKKDEDFMLMTAIAYHVLCKSSDLLNEINVRAWENKKRINSKSPSNIFRAAAISDVFDQVYTENNEIHLHHLKEIYAYKSIWRAVITQALMDASSNSKKKFAKKQKIDAIRWLLDDSYADELKMVCNLADLDYKNVLVKIKKALANG</sequence>
<keyword evidence="2" id="KW-1185">Reference proteome</keyword>
<dbReference type="EMBL" id="DS986479">
    <property type="protein sequence ID" value="EDV18461.1"/>
    <property type="molecule type" value="Genomic_DNA"/>
</dbReference>
<dbReference type="HOGENOM" id="CLU_1258938_0_0_1"/>
<gene>
    <name evidence="1" type="ORF">TRIADDRAFT_63019</name>
</gene>
<evidence type="ECO:0000313" key="1">
    <source>
        <dbReference type="EMBL" id="EDV18461.1"/>
    </source>
</evidence>
<organism evidence="1 2">
    <name type="scientific">Trichoplax adhaerens</name>
    <name type="common">Trichoplax reptans</name>
    <dbReference type="NCBI Taxonomy" id="10228"/>
    <lineage>
        <taxon>Eukaryota</taxon>
        <taxon>Metazoa</taxon>
        <taxon>Placozoa</taxon>
        <taxon>Uniplacotomia</taxon>
        <taxon>Trichoplacea</taxon>
        <taxon>Trichoplacidae</taxon>
        <taxon>Trichoplax</taxon>
    </lineage>
</organism>
<proteinExistence type="predicted"/>
<dbReference type="InParanoid" id="B3SFN4"/>
<reference evidence="1 2" key="1">
    <citation type="journal article" date="2008" name="Nature">
        <title>The Trichoplax genome and the nature of placozoans.</title>
        <authorList>
            <person name="Srivastava M."/>
            <person name="Begovic E."/>
            <person name="Chapman J."/>
            <person name="Putnam N.H."/>
            <person name="Hellsten U."/>
            <person name="Kawashima T."/>
            <person name="Kuo A."/>
            <person name="Mitros T."/>
            <person name="Salamov A."/>
            <person name="Carpenter M.L."/>
            <person name="Signorovitch A.Y."/>
            <person name="Moreno M.A."/>
            <person name="Kamm K."/>
            <person name="Grimwood J."/>
            <person name="Schmutz J."/>
            <person name="Shapiro H."/>
            <person name="Grigoriev I.V."/>
            <person name="Buss L.W."/>
            <person name="Schierwater B."/>
            <person name="Dellaporta S.L."/>
            <person name="Rokhsar D.S."/>
        </authorList>
    </citation>
    <scope>NUCLEOTIDE SEQUENCE [LARGE SCALE GENOMIC DNA]</scope>
    <source>
        <strain evidence="1 2">Grell-BS-1999</strain>
    </source>
</reference>
<protein>
    <submittedName>
        <fullName evidence="1">Uncharacterized protein</fullName>
    </submittedName>
</protein>
<dbReference type="GeneID" id="6760267"/>
<dbReference type="Proteomes" id="UP000009022">
    <property type="component" value="Unassembled WGS sequence"/>
</dbReference>
<dbReference type="CTD" id="6760267"/>
<name>B3SFN4_TRIAD</name>
<dbReference type="AlphaFoldDB" id="B3SFN4"/>
<dbReference type="KEGG" id="tad:TRIADDRAFT_63019"/>